<comment type="similarity">
    <text evidence="1">Belongs to the ROK (NagC/XylR) family.</text>
</comment>
<accession>A0A7J9UWZ3</accession>
<evidence type="ECO:0000256" key="1">
    <source>
        <dbReference type="ARBA" id="ARBA00006479"/>
    </source>
</evidence>
<dbReference type="RefSeq" id="WP_152231835.1">
    <property type="nucleotide sequence ID" value="NZ_BAAAOT010000027.1"/>
</dbReference>
<comment type="caution">
    <text evidence="2">The sequence shown here is derived from an EMBL/GenBank/DDBJ whole genome shotgun (WGS) entry which is preliminary data.</text>
</comment>
<proteinExistence type="inferred from homology"/>
<name>A0A7J9UWZ3_9MICO</name>
<evidence type="ECO:0000313" key="2">
    <source>
        <dbReference type="EMBL" id="MPV89137.1"/>
    </source>
</evidence>
<dbReference type="PANTHER" id="PTHR18964:SF149">
    <property type="entry name" value="BIFUNCTIONAL UDP-N-ACETYLGLUCOSAMINE 2-EPIMERASE_N-ACETYLMANNOSAMINE KINASE"/>
    <property type="match status" value="1"/>
</dbReference>
<dbReference type="Gene3D" id="3.30.420.40">
    <property type="match status" value="2"/>
</dbReference>
<keyword evidence="3" id="KW-1185">Reference proteome</keyword>
<dbReference type="InterPro" id="IPR043129">
    <property type="entry name" value="ATPase_NBD"/>
</dbReference>
<dbReference type="InterPro" id="IPR000600">
    <property type="entry name" value="ROK"/>
</dbReference>
<organism evidence="2 3">
    <name type="scientific">Georgenia ruanii</name>
    <dbReference type="NCBI Taxonomy" id="348442"/>
    <lineage>
        <taxon>Bacteria</taxon>
        <taxon>Bacillati</taxon>
        <taxon>Actinomycetota</taxon>
        <taxon>Actinomycetes</taxon>
        <taxon>Micrococcales</taxon>
        <taxon>Bogoriellaceae</taxon>
        <taxon>Georgenia</taxon>
    </lineage>
</organism>
<dbReference type="OrthoDB" id="8772678at2"/>
<dbReference type="EMBL" id="WHPD01002307">
    <property type="protein sequence ID" value="MPV89137.1"/>
    <property type="molecule type" value="Genomic_DNA"/>
</dbReference>
<gene>
    <name evidence="2" type="ORF">GB882_10700</name>
</gene>
<sequence length="310" mass="30760">MSGAGPVVGLDIGGTKIHGCVLAGGRVAGTARRATARGIEGVLSSAADLVEVLCRQVGIAVTDLAGVGAGLPGVVDTAAGLVSHAVNMGIAEADVPLAPLLSARLGGTPVVIENDLSVATIGAAHLLEAGDDVALLSLGTGLAAGLMLHGELRRGFRGGAGEIGHITYVTDGAACHCGQRGCLELYASGAALAARWPSPNGRPASVAVFDAAAQGDPDAVRVRDEFVAAVAAAVRIVALTCDVEHVLLGGGVTEVGAPLLDAVTAVIRGWEAESQFLAHMAIADRLRLVPAELATAPVGAALAFARVVPV</sequence>
<protein>
    <submittedName>
        <fullName evidence="2">ROK family protein</fullName>
    </submittedName>
</protein>
<reference evidence="2 3" key="1">
    <citation type="submission" date="2019-10" db="EMBL/GenBank/DDBJ databases">
        <title>Georgenia wutianyii sp. nov. and Georgenia yuyongxinii sp. nov. isolated from plateau pika (Ochotona curzoniae) in the Qinghai-Tibet plateau of China.</title>
        <authorList>
            <person name="Tian Z."/>
        </authorList>
    </citation>
    <scope>NUCLEOTIDE SEQUENCE [LARGE SCALE GENOMIC DNA]</scope>
    <source>
        <strain evidence="2 3">JCM 15130</strain>
    </source>
</reference>
<dbReference type="SUPFAM" id="SSF53067">
    <property type="entry name" value="Actin-like ATPase domain"/>
    <property type="match status" value="1"/>
</dbReference>
<dbReference type="AlphaFoldDB" id="A0A7J9UWZ3"/>
<dbReference type="Pfam" id="PF00480">
    <property type="entry name" value="ROK"/>
    <property type="match status" value="1"/>
</dbReference>
<dbReference type="Proteomes" id="UP000429644">
    <property type="component" value="Unassembled WGS sequence"/>
</dbReference>
<dbReference type="PANTHER" id="PTHR18964">
    <property type="entry name" value="ROK (REPRESSOR, ORF, KINASE) FAMILY"/>
    <property type="match status" value="1"/>
</dbReference>
<evidence type="ECO:0000313" key="3">
    <source>
        <dbReference type="Proteomes" id="UP000429644"/>
    </source>
</evidence>